<dbReference type="STRING" id="1034943.BN59_03283"/>
<dbReference type="InterPro" id="IPR024492">
    <property type="entry name" value="DUF2764"/>
</dbReference>
<gene>
    <name evidence="1" type="ORF">BN59_03283</name>
</gene>
<organism evidence="1 2">
    <name type="scientific">Legionella massiliensis</name>
    <dbReference type="NCBI Taxonomy" id="1034943"/>
    <lineage>
        <taxon>Bacteria</taxon>
        <taxon>Pseudomonadati</taxon>
        <taxon>Pseudomonadota</taxon>
        <taxon>Gammaproteobacteria</taxon>
        <taxon>Legionellales</taxon>
        <taxon>Legionellaceae</taxon>
        <taxon>Legionella</taxon>
    </lineage>
</organism>
<evidence type="ECO:0000313" key="1">
    <source>
        <dbReference type="EMBL" id="CDZ78968.1"/>
    </source>
</evidence>
<keyword evidence="2" id="KW-1185">Reference proteome</keyword>
<dbReference type="AlphaFoldDB" id="A0A078L4Y6"/>
<dbReference type="Pfam" id="PF10962">
    <property type="entry name" value="DUF2764"/>
    <property type="match status" value="1"/>
</dbReference>
<reference evidence="1 2" key="1">
    <citation type="submission" date="2014-06" db="EMBL/GenBank/DDBJ databases">
        <authorList>
            <person name="Urmite Genomes Urmite Genomes"/>
        </authorList>
    </citation>
    <scope>NUCLEOTIDE SEQUENCE [LARGE SCALE GENOMIC DNA]</scope>
</reference>
<sequence length="224" mass="26606">MTTQFYMVASALPRMPASFKVEAPPISRIQLEKRLKLLPAENLALAYALEYLLWQSWFMPQKSFSSTKEAYIKLLKTDSPFIHKTVHWFMDLRSLFAALRLRKEKKAPPANPQECWLSHWNHQLIQHWDEPDFGLKGVYPWLSKVASDLEKEDTSAVEEFLLDYIWHYLSIIELRHYFDFEALMIYLLRWNLIHYWSKFNSNLADNFDELVKALIHDDIKGLVL</sequence>
<accession>A0A078L4Y6</accession>
<dbReference type="Proteomes" id="UP000044071">
    <property type="component" value="Unassembled WGS sequence"/>
</dbReference>
<name>A0A078L4Y6_9GAMM</name>
<dbReference type="OrthoDB" id="556081at2"/>
<dbReference type="EMBL" id="CCSB01000004">
    <property type="protein sequence ID" value="CDZ78968.1"/>
    <property type="molecule type" value="Genomic_DNA"/>
</dbReference>
<dbReference type="eggNOG" id="ENOG502ZC02">
    <property type="taxonomic scope" value="Bacteria"/>
</dbReference>
<protein>
    <recommendedName>
        <fullName evidence="3">V-type ATP synthase subunit A</fullName>
    </recommendedName>
</protein>
<evidence type="ECO:0000313" key="2">
    <source>
        <dbReference type="Proteomes" id="UP000044071"/>
    </source>
</evidence>
<proteinExistence type="predicted"/>
<evidence type="ECO:0008006" key="3">
    <source>
        <dbReference type="Google" id="ProtNLM"/>
    </source>
</evidence>
<dbReference type="RefSeq" id="WP_044012139.1">
    <property type="nucleotide sequence ID" value="NZ_CCVW01000004.1"/>
</dbReference>